<dbReference type="Gene3D" id="1.20.1250.20">
    <property type="entry name" value="MFS general substrate transporter like domains"/>
    <property type="match status" value="1"/>
</dbReference>
<dbReference type="Pfam" id="PF07690">
    <property type="entry name" value="MFS_1"/>
    <property type="match status" value="1"/>
</dbReference>
<feature type="transmembrane region" description="Helical" evidence="7">
    <location>
        <begin position="73"/>
        <end position="95"/>
    </location>
</feature>
<evidence type="ECO:0000313" key="9">
    <source>
        <dbReference type="EMBL" id="OMD29016.1"/>
    </source>
</evidence>
<feature type="transmembrane region" description="Helical" evidence="7">
    <location>
        <begin position="107"/>
        <end position="124"/>
    </location>
</feature>
<reference evidence="9 10" key="1">
    <citation type="submission" date="2016-10" db="EMBL/GenBank/DDBJ databases">
        <title>Paenibacillus species isolates.</title>
        <authorList>
            <person name="Beno S.M."/>
        </authorList>
    </citation>
    <scope>NUCLEOTIDE SEQUENCE [LARGE SCALE GENOMIC DNA]</scope>
    <source>
        <strain evidence="9 10">FSL H7-0604</strain>
    </source>
</reference>
<keyword evidence="4 7" id="KW-0812">Transmembrane</keyword>
<keyword evidence="5 7" id="KW-1133">Transmembrane helix</keyword>
<keyword evidence="6 7" id="KW-0472">Membrane</keyword>
<evidence type="ECO:0000313" key="10">
    <source>
        <dbReference type="Proteomes" id="UP000187465"/>
    </source>
</evidence>
<feature type="transmembrane region" description="Helical" evidence="7">
    <location>
        <begin position="131"/>
        <end position="150"/>
    </location>
</feature>
<keyword evidence="2" id="KW-0813">Transport</keyword>
<dbReference type="InterPro" id="IPR004638">
    <property type="entry name" value="EmrB-like"/>
</dbReference>
<dbReference type="PROSITE" id="PS50850">
    <property type="entry name" value="MFS"/>
    <property type="match status" value="1"/>
</dbReference>
<dbReference type="InterPro" id="IPR011701">
    <property type="entry name" value="MFS"/>
</dbReference>
<dbReference type="AlphaFoldDB" id="A0A1R0X4V1"/>
<organism evidence="9 10">
    <name type="scientific">Paenibacillus odorifer</name>
    <dbReference type="NCBI Taxonomy" id="189426"/>
    <lineage>
        <taxon>Bacteria</taxon>
        <taxon>Bacillati</taxon>
        <taxon>Bacillota</taxon>
        <taxon>Bacilli</taxon>
        <taxon>Bacillales</taxon>
        <taxon>Paenibacillaceae</taxon>
        <taxon>Paenibacillus</taxon>
    </lineage>
</organism>
<proteinExistence type="predicted"/>
<feature type="transmembrane region" description="Helical" evidence="7">
    <location>
        <begin position="261"/>
        <end position="286"/>
    </location>
</feature>
<protein>
    <submittedName>
        <fullName evidence="9">MFS transporter</fullName>
    </submittedName>
</protein>
<feature type="transmembrane region" description="Helical" evidence="7">
    <location>
        <begin position="7"/>
        <end position="26"/>
    </location>
</feature>
<feature type="transmembrane region" description="Helical" evidence="7">
    <location>
        <begin position="162"/>
        <end position="185"/>
    </location>
</feature>
<feature type="domain" description="Major facilitator superfamily (MFS) profile" evidence="8">
    <location>
        <begin position="8"/>
        <end position="457"/>
    </location>
</feature>
<comment type="subcellular location">
    <subcellularLocation>
        <location evidence="1">Cell membrane</location>
        <topology evidence="1">Multi-pass membrane protein</topology>
    </subcellularLocation>
</comment>
<gene>
    <name evidence="9" type="ORF">BJP51_23710</name>
</gene>
<name>A0A1R0X4V1_9BACL</name>
<dbReference type="PANTHER" id="PTHR42718">
    <property type="entry name" value="MAJOR FACILITATOR SUPERFAMILY MULTIDRUG TRANSPORTER MFSC"/>
    <property type="match status" value="1"/>
</dbReference>
<evidence type="ECO:0000256" key="3">
    <source>
        <dbReference type="ARBA" id="ARBA00022475"/>
    </source>
</evidence>
<feature type="transmembrane region" description="Helical" evidence="7">
    <location>
        <begin position="331"/>
        <end position="348"/>
    </location>
</feature>
<dbReference type="GO" id="GO:0005886">
    <property type="term" value="C:plasma membrane"/>
    <property type="evidence" value="ECO:0007669"/>
    <property type="project" value="UniProtKB-SubCell"/>
</dbReference>
<dbReference type="InterPro" id="IPR036259">
    <property type="entry name" value="MFS_trans_sf"/>
</dbReference>
<dbReference type="GO" id="GO:0022857">
    <property type="term" value="F:transmembrane transporter activity"/>
    <property type="evidence" value="ECO:0007669"/>
    <property type="project" value="InterPro"/>
</dbReference>
<evidence type="ECO:0000256" key="4">
    <source>
        <dbReference type="ARBA" id="ARBA00022692"/>
    </source>
</evidence>
<dbReference type="PANTHER" id="PTHR42718:SF24">
    <property type="entry name" value="MAJOR FACILITATOR SUPERFAMILY (MFS) PROFILE DOMAIN-CONTAINING PROTEIN"/>
    <property type="match status" value="1"/>
</dbReference>
<feature type="transmembrane region" description="Helical" evidence="7">
    <location>
        <begin position="197"/>
        <end position="216"/>
    </location>
</feature>
<sequence length="463" mass="49472">MTNKPSIIVASLVVANFLAQLMQTMLNTALPRVMQDLAIHENQAQWLITVYYLMIGITVPVAGFLIGKFTTRALFMASVGAFTAGTLIAGIAWSFPLVLTGRLVQGIGAGLLFPLFQTTILRVFPKEKIGAAMGVVGLVLGLAPALGPTLSGFVVQNHSWRLLFYAVAPLAAANLFLAHFTLRNVGETHQTKLDTRSIIYSSLGFAGILYGFSIVGEEKGNPVVAGIILLAGFLIVALFIKRQLKLTAPLLDFKLFRHRSFTRSSIVGVILFAVMVGVELLLPLYAQTIRGLTPRESGLMLLPGALLIGVSGLISGRLYDRFGVSRVTQGGFLLILIMAVVLALTLSTETSFNLLVIMYALLMFGVGAVMAPITAYAMASIPNTMVAHASPMTITLRSLSGSIGGALLVTIMTSTASASSLSFPLDMLKGVHIAFWTLTAFAGLGLYLSFHLQEARKLKPANI</sequence>
<evidence type="ECO:0000256" key="5">
    <source>
        <dbReference type="ARBA" id="ARBA00022989"/>
    </source>
</evidence>
<feature type="transmembrane region" description="Helical" evidence="7">
    <location>
        <begin position="433"/>
        <end position="450"/>
    </location>
</feature>
<dbReference type="Gene3D" id="1.20.1720.10">
    <property type="entry name" value="Multidrug resistance protein D"/>
    <property type="match status" value="1"/>
</dbReference>
<comment type="caution">
    <text evidence="9">The sequence shown here is derived from an EMBL/GenBank/DDBJ whole genome shotgun (WGS) entry which is preliminary data.</text>
</comment>
<evidence type="ECO:0000256" key="2">
    <source>
        <dbReference type="ARBA" id="ARBA00022448"/>
    </source>
</evidence>
<accession>A0A1R0X4V1</accession>
<feature type="transmembrane region" description="Helical" evidence="7">
    <location>
        <begin position="222"/>
        <end position="240"/>
    </location>
</feature>
<dbReference type="NCBIfam" id="TIGR00711">
    <property type="entry name" value="efflux_EmrB"/>
    <property type="match status" value="1"/>
</dbReference>
<evidence type="ECO:0000259" key="8">
    <source>
        <dbReference type="PROSITE" id="PS50850"/>
    </source>
</evidence>
<feature type="transmembrane region" description="Helical" evidence="7">
    <location>
        <begin position="399"/>
        <end position="421"/>
    </location>
</feature>
<feature type="transmembrane region" description="Helical" evidence="7">
    <location>
        <begin position="298"/>
        <end position="319"/>
    </location>
</feature>
<feature type="transmembrane region" description="Helical" evidence="7">
    <location>
        <begin position="46"/>
        <end position="66"/>
    </location>
</feature>
<dbReference type="SUPFAM" id="SSF103473">
    <property type="entry name" value="MFS general substrate transporter"/>
    <property type="match status" value="1"/>
</dbReference>
<evidence type="ECO:0000256" key="7">
    <source>
        <dbReference type="SAM" id="Phobius"/>
    </source>
</evidence>
<feature type="transmembrane region" description="Helical" evidence="7">
    <location>
        <begin position="354"/>
        <end position="378"/>
    </location>
</feature>
<keyword evidence="3" id="KW-1003">Cell membrane</keyword>
<dbReference type="EMBL" id="MKQP01000032">
    <property type="protein sequence ID" value="OMD29016.1"/>
    <property type="molecule type" value="Genomic_DNA"/>
</dbReference>
<evidence type="ECO:0000256" key="6">
    <source>
        <dbReference type="ARBA" id="ARBA00023136"/>
    </source>
</evidence>
<evidence type="ECO:0000256" key="1">
    <source>
        <dbReference type="ARBA" id="ARBA00004651"/>
    </source>
</evidence>
<dbReference type="InterPro" id="IPR020846">
    <property type="entry name" value="MFS_dom"/>
</dbReference>
<dbReference type="Proteomes" id="UP000187465">
    <property type="component" value="Unassembled WGS sequence"/>
</dbReference>
<dbReference type="PRINTS" id="PR01036">
    <property type="entry name" value="TCRTETB"/>
</dbReference>